<evidence type="ECO:0000313" key="8">
    <source>
        <dbReference type="Proteomes" id="UP000001568"/>
    </source>
</evidence>
<dbReference type="InterPro" id="IPR020818">
    <property type="entry name" value="Chaperonin_GroES"/>
</dbReference>
<dbReference type="GO" id="GO:0005739">
    <property type="term" value="C:mitochondrion"/>
    <property type="evidence" value="ECO:0007669"/>
    <property type="project" value="TreeGrafter"/>
</dbReference>
<dbReference type="GO" id="GO:0009409">
    <property type="term" value="P:response to cold"/>
    <property type="evidence" value="ECO:0007669"/>
    <property type="project" value="EnsemblPlants"/>
</dbReference>
<dbReference type="PRINTS" id="PR00297">
    <property type="entry name" value="CHAPERONIN10"/>
</dbReference>
<evidence type="ECO:0000256" key="6">
    <source>
        <dbReference type="RuleBase" id="RU003479"/>
    </source>
</evidence>
<dbReference type="Gramene" id="ABP00829">
    <property type="protein sequence ID" value="ABP00829"/>
    <property type="gene ID" value="OSTLU_43488"/>
</dbReference>
<dbReference type="PANTHER" id="PTHR10772:SF63">
    <property type="entry name" value="20 KDA CHAPERONIN, CHLOROPLASTIC"/>
    <property type="match status" value="1"/>
</dbReference>
<dbReference type="InterPro" id="IPR037124">
    <property type="entry name" value="Chaperonin_GroES_sf"/>
</dbReference>
<dbReference type="GeneID" id="5006738"/>
<dbReference type="GO" id="GO:0009507">
    <property type="term" value="C:chloroplast"/>
    <property type="evidence" value="ECO:0007669"/>
    <property type="project" value="EnsemblPlants"/>
</dbReference>
<dbReference type="EMBL" id="CP000600">
    <property type="protein sequence ID" value="ABP00829.1"/>
    <property type="molecule type" value="Genomic_DNA"/>
</dbReference>
<dbReference type="Pfam" id="PF00166">
    <property type="entry name" value="Cpn10"/>
    <property type="match status" value="2"/>
</dbReference>
<comment type="similarity">
    <text evidence="1 6">Belongs to the GroES chaperonin family.</text>
</comment>
<evidence type="ECO:0000256" key="5">
    <source>
        <dbReference type="ARBA" id="ARBA00079398"/>
    </source>
</evidence>
<reference evidence="7 8" key="1">
    <citation type="journal article" date="2007" name="Proc. Natl. Acad. Sci. U.S.A.">
        <title>The tiny eukaryote Ostreococcus provides genomic insights into the paradox of plankton speciation.</title>
        <authorList>
            <person name="Palenik B."/>
            <person name="Grimwood J."/>
            <person name="Aerts A."/>
            <person name="Rouze P."/>
            <person name="Salamov A."/>
            <person name="Putnam N."/>
            <person name="Dupont C."/>
            <person name="Jorgensen R."/>
            <person name="Derelle E."/>
            <person name="Rombauts S."/>
            <person name="Zhou K."/>
            <person name="Otillar R."/>
            <person name="Merchant S.S."/>
            <person name="Podell S."/>
            <person name="Gaasterland T."/>
            <person name="Napoli C."/>
            <person name="Gendler K."/>
            <person name="Manuell A."/>
            <person name="Tai V."/>
            <person name="Vallon O."/>
            <person name="Piganeau G."/>
            <person name="Jancek S."/>
            <person name="Heijde M."/>
            <person name="Jabbari K."/>
            <person name="Bowler C."/>
            <person name="Lohr M."/>
            <person name="Robbens S."/>
            <person name="Werner G."/>
            <person name="Dubchak I."/>
            <person name="Pazour G.J."/>
            <person name="Ren Q."/>
            <person name="Paulsen I."/>
            <person name="Delwiche C."/>
            <person name="Schmutz J."/>
            <person name="Rokhsar D."/>
            <person name="Van de Peer Y."/>
            <person name="Moreau H."/>
            <person name="Grigoriev I.V."/>
        </authorList>
    </citation>
    <scope>NUCLEOTIDE SEQUENCE [LARGE SCALE GENOMIC DNA]</scope>
    <source>
        <strain evidence="7 8">CCE9901</strain>
    </source>
</reference>
<dbReference type="FunFam" id="2.30.33.40:FF:000001">
    <property type="entry name" value="10 kDa chaperonin"/>
    <property type="match status" value="1"/>
</dbReference>
<keyword evidence="8" id="KW-1185">Reference proteome</keyword>
<dbReference type="Proteomes" id="UP000001568">
    <property type="component" value="Chromosome 20"/>
</dbReference>
<dbReference type="PANTHER" id="PTHR10772">
    <property type="entry name" value="10 KDA HEAT SHOCK PROTEIN"/>
    <property type="match status" value="1"/>
</dbReference>
<dbReference type="HOGENOM" id="CLU_073980_1_0_1"/>
<dbReference type="eggNOG" id="KOG1641">
    <property type="taxonomic scope" value="Eukaryota"/>
</dbReference>
<name>A4SAX3_OSTLU</name>
<dbReference type="GO" id="GO:0051087">
    <property type="term" value="F:protein-folding chaperone binding"/>
    <property type="evidence" value="ECO:0007669"/>
    <property type="project" value="TreeGrafter"/>
</dbReference>
<gene>
    <name evidence="7" type="primary">CPN20</name>
    <name evidence="7" type="ORF">OSTLU_43488</name>
</gene>
<dbReference type="SMART" id="SM00883">
    <property type="entry name" value="Cpn10"/>
    <property type="match status" value="2"/>
</dbReference>
<proteinExistence type="inferred from homology"/>
<dbReference type="GO" id="GO:0016532">
    <property type="term" value="F:superoxide dismutase copper chaperone activity"/>
    <property type="evidence" value="ECO:0007669"/>
    <property type="project" value="EnsemblPlants"/>
</dbReference>
<protein>
    <recommendedName>
        <fullName evidence="4">20 kDa chaperonin, chloroplastic</fullName>
    </recommendedName>
    <alternativeName>
        <fullName evidence="3">Chaperonin 10</fullName>
    </alternativeName>
    <alternativeName>
        <fullName evidence="5">Protein Cpn21</fullName>
    </alternativeName>
</protein>
<dbReference type="AlphaFoldDB" id="A4SAX3"/>
<dbReference type="GO" id="GO:0005524">
    <property type="term" value="F:ATP binding"/>
    <property type="evidence" value="ECO:0007669"/>
    <property type="project" value="InterPro"/>
</dbReference>
<dbReference type="GO" id="GO:0051082">
    <property type="term" value="F:unfolded protein binding"/>
    <property type="evidence" value="ECO:0007669"/>
    <property type="project" value="TreeGrafter"/>
</dbReference>
<dbReference type="OrthoDB" id="184876at2759"/>
<evidence type="ECO:0000256" key="2">
    <source>
        <dbReference type="ARBA" id="ARBA00023186"/>
    </source>
</evidence>
<dbReference type="CDD" id="cd00320">
    <property type="entry name" value="cpn10"/>
    <property type="match status" value="2"/>
</dbReference>
<dbReference type="KEGG" id="olu:OSTLU_43488"/>
<accession>A4SAX3</accession>
<dbReference type="GO" id="GO:0044183">
    <property type="term" value="F:protein folding chaperone"/>
    <property type="evidence" value="ECO:0007669"/>
    <property type="project" value="InterPro"/>
</dbReference>
<dbReference type="GO" id="GO:0051290">
    <property type="term" value="P:protein heterotetramerization"/>
    <property type="evidence" value="ECO:0007669"/>
    <property type="project" value="EnsemblPlants"/>
</dbReference>
<dbReference type="STRING" id="436017.A4SAX3"/>
<dbReference type="InterPro" id="IPR011032">
    <property type="entry name" value="GroES-like_sf"/>
</dbReference>
<evidence type="ECO:0000313" key="7">
    <source>
        <dbReference type="EMBL" id="ABP00829.1"/>
    </source>
</evidence>
<dbReference type="OMA" id="GIMPRAN"/>
<dbReference type="SUPFAM" id="SSF50129">
    <property type="entry name" value="GroES-like"/>
    <property type="match status" value="2"/>
</dbReference>
<dbReference type="GO" id="GO:0046872">
    <property type="term" value="F:metal ion binding"/>
    <property type="evidence" value="ECO:0007669"/>
    <property type="project" value="TreeGrafter"/>
</dbReference>
<keyword evidence="2 6" id="KW-0143">Chaperone</keyword>
<dbReference type="RefSeq" id="XP_001422512.1">
    <property type="nucleotide sequence ID" value="XM_001422475.1"/>
</dbReference>
<evidence type="ECO:0000256" key="3">
    <source>
        <dbReference type="ARBA" id="ARBA00031971"/>
    </source>
</evidence>
<organism evidence="7 8">
    <name type="scientific">Ostreococcus lucimarinus (strain CCE9901)</name>
    <dbReference type="NCBI Taxonomy" id="436017"/>
    <lineage>
        <taxon>Eukaryota</taxon>
        <taxon>Viridiplantae</taxon>
        <taxon>Chlorophyta</taxon>
        <taxon>Mamiellophyceae</taxon>
        <taxon>Mamiellales</taxon>
        <taxon>Bathycoccaceae</taxon>
        <taxon>Ostreococcus</taxon>
    </lineage>
</organism>
<evidence type="ECO:0000256" key="1">
    <source>
        <dbReference type="ARBA" id="ARBA00006975"/>
    </source>
</evidence>
<evidence type="ECO:0000256" key="4">
    <source>
        <dbReference type="ARBA" id="ARBA00073031"/>
    </source>
</evidence>
<dbReference type="GO" id="GO:0009788">
    <property type="term" value="P:negative regulation of abscisic acid-activated signaling pathway"/>
    <property type="evidence" value="ECO:0007669"/>
    <property type="project" value="EnsemblPlants"/>
</dbReference>
<sequence length="231" mass="24082">MFAVSAHSRARIAPAVIPRARARVVTRAGAAFEVPSAYKTVTPCGAGVLIKVAAAETVTKGGIVLTESAQRKPTSGDVTAIGPDVKHVKTGSTVLYSRFGIGCTDVVVAGEEYTMIREQDLIGTLPSSGARANDIPKLQPCGDRVLLSVEKAAAETKGGILLTEGSKEKPIVGTVVAVGPGKAGEKDEEVKPMTLKAGDKVIYFKYAGDQMTDEEGNGFVVLHESDCLAKL</sequence>
<dbReference type="Gene3D" id="2.30.33.40">
    <property type="entry name" value="GroES chaperonin"/>
    <property type="match status" value="2"/>
</dbReference>